<feature type="domain" description="NapC/NirT cytochrome c N-terminal" evidence="15">
    <location>
        <begin position="12"/>
        <end position="165"/>
    </location>
</feature>
<feature type="binding site" description="axial binding residue" evidence="14">
    <location>
        <position position="93"/>
    </location>
    <ligand>
        <name>heme</name>
        <dbReference type="ChEBI" id="CHEBI:30413"/>
        <label>1</label>
    </ligand>
    <ligandPart>
        <name>Fe</name>
        <dbReference type="ChEBI" id="CHEBI:18248"/>
    </ligandPart>
</feature>
<keyword evidence="3 12" id="KW-0813">Transport</keyword>
<keyword evidence="11" id="KW-0472">Membrane</keyword>
<dbReference type="PANTHER" id="PTHR30333:SF1">
    <property type="entry name" value="CYTOCHROME C-TYPE PROTEIN NAPC"/>
    <property type="match status" value="1"/>
</dbReference>
<gene>
    <name evidence="16" type="ORF">CLV25_101448</name>
</gene>
<feature type="binding site" description="covalent" evidence="13">
    <location>
        <position position="156"/>
    </location>
    <ligand>
        <name>heme</name>
        <dbReference type="ChEBI" id="CHEBI:30413"/>
        <label>4</label>
    </ligand>
</feature>
<dbReference type="AlphaFoldDB" id="A0A4R2EZ41"/>
<evidence type="ECO:0000313" key="16">
    <source>
        <dbReference type="EMBL" id="TCN73227.1"/>
    </source>
</evidence>
<dbReference type="GO" id="GO:0009055">
    <property type="term" value="F:electron transfer activity"/>
    <property type="evidence" value="ECO:0007669"/>
    <property type="project" value="TreeGrafter"/>
</dbReference>
<dbReference type="GO" id="GO:0046872">
    <property type="term" value="F:metal ion binding"/>
    <property type="evidence" value="ECO:0007669"/>
    <property type="project" value="UniProtKB-KW"/>
</dbReference>
<comment type="cofactor">
    <cofactor evidence="13">
        <name>heme</name>
        <dbReference type="ChEBI" id="CHEBI:30413"/>
    </cofactor>
    <text evidence="13">Binds 4 heme groups per subunit.</text>
</comment>
<evidence type="ECO:0000256" key="3">
    <source>
        <dbReference type="ARBA" id="ARBA00022448"/>
    </source>
</evidence>
<feature type="binding site" description="covalent" evidence="13">
    <location>
        <position position="127"/>
    </location>
    <ligand>
        <name>heme</name>
        <dbReference type="ChEBI" id="CHEBI:30413"/>
        <label>3</label>
    </ligand>
</feature>
<evidence type="ECO:0000256" key="7">
    <source>
        <dbReference type="ARBA" id="ARBA00022723"/>
    </source>
</evidence>
<dbReference type="PANTHER" id="PTHR30333">
    <property type="entry name" value="CYTOCHROME C-TYPE PROTEIN"/>
    <property type="match status" value="1"/>
</dbReference>
<feature type="binding site" evidence="13">
    <location>
        <position position="93"/>
    </location>
    <ligand>
        <name>a menaquinol</name>
        <dbReference type="ChEBI" id="CHEBI:18151"/>
    </ligand>
</feature>
<dbReference type="EMBL" id="SLWB01000001">
    <property type="protein sequence ID" value="TCN73227.1"/>
    <property type="molecule type" value="Genomic_DNA"/>
</dbReference>
<dbReference type="GO" id="GO:0020037">
    <property type="term" value="F:heme binding"/>
    <property type="evidence" value="ECO:0007669"/>
    <property type="project" value="InterPro"/>
</dbReference>
<feature type="binding site" description="covalent" evidence="13">
    <location>
        <position position="124"/>
    </location>
    <ligand>
        <name>heme</name>
        <dbReference type="ChEBI" id="CHEBI:30413"/>
        <label>3</label>
    </ligand>
</feature>
<feature type="binding site" description="covalent" evidence="13">
    <location>
        <position position="76"/>
    </location>
    <ligand>
        <name>heme</name>
        <dbReference type="ChEBI" id="CHEBI:30413"/>
        <label>2</label>
    </ligand>
</feature>
<keyword evidence="7 12" id="KW-0479">Metal-binding</keyword>
<protein>
    <recommendedName>
        <fullName evidence="12">Cytochrome c-type protein</fullName>
    </recommendedName>
</protein>
<evidence type="ECO:0000259" key="15">
    <source>
        <dbReference type="Pfam" id="PF03264"/>
    </source>
</evidence>
<evidence type="ECO:0000313" key="17">
    <source>
        <dbReference type="Proteomes" id="UP000294830"/>
    </source>
</evidence>
<evidence type="ECO:0000256" key="12">
    <source>
        <dbReference type="PIRNR" id="PIRNR000013"/>
    </source>
</evidence>
<feature type="binding site" description="covalent" evidence="13">
    <location>
        <position position="49"/>
    </location>
    <ligand>
        <name>heme</name>
        <dbReference type="ChEBI" id="CHEBI:30413"/>
        <label>1</label>
    </ligand>
</feature>
<feature type="binding site" description="axial binding residue" evidence="14">
    <location>
        <position position="162"/>
    </location>
    <ligand>
        <name>heme</name>
        <dbReference type="ChEBI" id="CHEBI:30413"/>
        <label>2</label>
    </ligand>
    <ligandPart>
        <name>Fe</name>
        <dbReference type="ChEBI" id="CHEBI:18248"/>
    </ligandPart>
</feature>
<feature type="binding site" description="axial binding residue" evidence="14">
    <location>
        <position position="55"/>
    </location>
    <ligand>
        <name>heme</name>
        <dbReference type="ChEBI" id="CHEBI:30413"/>
        <label>1</label>
    </ligand>
    <ligandPart>
        <name>Fe</name>
        <dbReference type="ChEBI" id="CHEBI:18248"/>
    </ligandPart>
</feature>
<dbReference type="GO" id="GO:0019333">
    <property type="term" value="P:denitrification pathway"/>
    <property type="evidence" value="ECO:0007669"/>
    <property type="project" value="InterPro"/>
</dbReference>
<evidence type="ECO:0000256" key="13">
    <source>
        <dbReference type="PIRSR" id="PIRSR000013-1"/>
    </source>
</evidence>
<evidence type="ECO:0000256" key="10">
    <source>
        <dbReference type="ARBA" id="ARBA00023004"/>
    </source>
</evidence>
<keyword evidence="17" id="KW-1185">Reference proteome</keyword>
<sequence length="197" mass="22585">MYRLIKLITPPKEWRLTVVVALGIFAGLSSYAFYISKAHSYLSNKPEVCVNCHLMGTQYATWFHSSHRERATCNDCHVPHDNVARKYFFKAKDGMRHAAIFTMRMEPQTIIITDPSRTVVQENCIRCHTMLNENVRLSTVTNEMAKRGEGKVCWNCHREIAHGTVHNTSSTENAIVPLPESPVPEWLNELIETKNKK</sequence>
<dbReference type="SUPFAM" id="SSF48695">
    <property type="entry name" value="Multiheme cytochromes"/>
    <property type="match status" value="1"/>
</dbReference>
<dbReference type="GO" id="GO:0022900">
    <property type="term" value="P:electron transport chain"/>
    <property type="evidence" value="ECO:0007669"/>
    <property type="project" value="InterPro"/>
</dbReference>
<feature type="binding site" description="covalent" evidence="13">
    <location>
        <position position="52"/>
    </location>
    <ligand>
        <name>heme</name>
        <dbReference type="ChEBI" id="CHEBI:30413"/>
        <label>1</label>
    </ligand>
</feature>
<comment type="caution">
    <text evidence="16">The sequence shown here is derived from an EMBL/GenBank/DDBJ whole genome shotgun (WGS) entry which is preliminary data.</text>
</comment>
<dbReference type="Pfam" id="PF03264">
    <property type="entry name" value="Cytochrom_NNT"/>
    <property type="match status" value="1"/>
</dbReference>
<comment type="subcellular location">
    <subcellularLocation>
        <location evidence="1">Cell membrane</location>
        <topology evidence="1">Single-pass membrane protein</topology>
    </subcellularLocation>
</comment>
<evidence type="ECO:0000256" key="4">
    <source>
        <dbReference type="ARBA" id="ARBA00022475"/>
    </source>
</evidence>
<evidence type="ECO:0000256" key="9">
    <source>
        <dbReference type="ARBA" id="ARBA00022989"/>
    </source>
</evidence>
<dbReference type="InterPro" id="IPR036280">
    <property type="entry name" value="Multihaem_cyt_sf"/>
</dbReference>
<evidence type="ECO:0000256" key="5">
    <source>
        <dbReference type="ARBA" id="ARBA00022617"/>
    </source>
</evidence>
<accession>A0A4R2EZ41</accession>
<dbReference type="GO" id="GO:0009061">
    <property type="term" value="P:anaerobic respiration"/>
    <property type="evidence" value="ECO:0007669"/>
    <property type="project" value="TreeGrafter"/>
</dbReference>
<evidence type="ECO:0000256" key="2">
    <source>
        <dbReference type="ARBA" id="ARBA00007395"/>
    </source>
</evidence>
<proteinExistence type="inferred from homology"/>
<dbReference type="PIRSF" id="PIRSF000013">
    <property type="entry name" value="4_hem_cytochrm_NapC"/>
    <property type="match status" value="1"/>
</dbReference>
<keyword evidence="4" id="KW-1003">Cell membrane</keyword>
<feature type="binding site" description="axial binding residue" evidence="14">
    <location>
        <position position="157"/>
    </location>
    <ligand>
        <name>heme</name>
        <dbReference type="ChEBI" id="CHEBI:30413"/>
        <label>4</label>
    </ligand>
    <ligandPart>
        <name>Fe</name>
        <dbReference type="ChEBI" id="CHEBI:18248"/>
    </ligandPart>
</feature>
<dbReference type="OrthoDB" id="9782159at2"/>
<evidence type="ECO:0000256" key="6">
    <source>
        <dbReference type="ARBA" id="ARBA00022692"/>
    </source>
</evidence>
<keyword evidence="9" id="KW-1133">Transmembrane helix</keyword>
<keyword evidence="5 12" id="KW-0349">Heme</keyword>
<dbReference type="InterPro" id="IPR051174">
    <property type="entry name" value="Cytochrome_c-type_ET"/>
</dbReference>
<dbReference type="Gene3D" id="1.10.3820.10">
    <property type="entry name" value="Di-heme elbow motif domain"/>
    <property type="match status" value="1"/>
</dbReference>
<keyword evidence="10 12" id="KW-0408">Iron</keyword>
<comment type="PTM">
    <text evidence="12">Binds 4 heme groups per subunit.</text>
</comment>
<feature type="binding site" description="axial binding residue" evidence="14">
    <location>
        <position position="128"/>
    </location>
    <ligand>
        <name>heme</name>
        <dbReference type="ChEBI" id="CHEBI:30413"/>
        <label>3</label>
    </ligand>
    <ligandPart>
        <name>Fe</name>
        <dbReference type="ChEBI" id="CHEBI:18248"/>
    </ligandPart>
</feature>
<dbReference type="InterPro" id="IPR005126">
    <property type="entry name" value="NapC/NirT_cyt_c_N"/>
</dbReference>
<reference evidence="16 17" key="1">
    <citation type="submission" date="2019-03" db="EMBL/GenBank/DDBJ databases">
        <title>Genomic Encyclopedia of Archaeal and Bacterial Type Strains, Phase II (KMG-II): from individual species to whole genera.</title>
        <authorList>
            <person name="Goeker M."/>
        </authorList>
    </citation>
    <scope>NUCLEOTIDE SEQUENCE [LARGE SCALE GENOMIC DNA]</scope>
    <source>
        <strain evidence="16 17">RL-C</strain>
    </source>
</reference>
<comment type="similarity">
    <text evidence="2">Belongs to the NapC/NirT/NrfH family.</text>
</comment>
<keyword evidence="6" id="KW-0812">Transmembrane</keyword>
<evidence type="ECO:0000256" key="11">
    <source>
        <dbReference type="ARBA" id="ARBA00023136"/>
    </source>
</evidence>
<dbReference type="RefSeq" id="WP_131838002.1">
    <property type="nucleotide sequence ID" value="NZ_SLWB01000001.1"/>
</dbReference>
<evidence type="ECO:0000256" key="14">
    <source>
        <dbReference type="PIRSR" id="PIRSR000013-2"/>
    </source>
</evidence>
<evidence type="ECO:0000256" key="8">
    <source>
        <dbReference type="ARBA" id="ARBA00022982"/>
    </source>
</evidence>
<dbReference type="InterPro" id="IPR038266">
    <property type="entry name" value="NapC/NirT_cytc_sf"/>
</dbReference>
<dbReference type="NCBIfam" id="TIGR03153">
    <property type="entry name" value="cytochr_NrfH"/>
    <property type="match status" value="1"/>
</dbReference>
<keyword evidence="8 12" id="KW-0249">Electron transport</keyword>
<evidence type="ECO:0000256" key="1">
    <source>
        <dbReference type="ARBA" id="ARBA00004162"/>
    </source>
</evidence>
<dbReference type="GO" id="GO:0005886">
    <property type="term" value="C:plasma membrane"/>
    <property type="evidence" value="ECO:0007669"/>
    <property type="project" value="UniProtKB-SubCell"/>
</dbReference>
<dbReference type="InterPro" id="IPR024717">
    <property type="entry name" value="NapC/NirT/NrfH"/>
</dbReference>
<feature type="binding site" evidence="13">
    <location>
        <position position="86"/>
    </location>
    <ligand>
        <name>a menaquinol</name>
        <dbReference type="ChEBI" id="CHEBI:18151"/>
    </ligand>
</feature>
<organism evidence="16 17">
    <name type="scientific">Acetobacteroides hydrogenigenes</name>
    <dbReference type="NCBI Taxonomy" id="979970"/>
    <lineage>
        <taxon>Bacteria</taxon>
        <taxon>Pseudomonadati</taxon>
        <taxon>Bacteroidota</taxon>
        <taxon>Bacteroidia</taxon>
        <taxon>Bacteroidales</taxon>
        <taxon>Rikenellaceae</taxon>
        <taxon>Acetobacteroides</taxon>
    </lineage>
</organism>
<name>A0A4R2EZ41_9BACT</name>
<dbReference type="Proteomes" id="UP000294830">
    <property type="component" value="Unassembled WGS sequence"/>
</dbReference>
<dbReference type="InterPro" id="IPR017571">
    <property type="entry name" value="NrfH"/>
</dbReference>
<feature type="binding site" evidence="13">
    <location>
        <position position="74"/>
    </location>
    <ligand>
        <name>a menaquinol</name>
        <dbReference type="ChEBI" id="CHEBI:18151"/>
    </ligand>
</feature>
<feature type="binding site" description="axial binding residue" evidence="14">
    <location>
        <position position="77"/>
    </location>
    <ligand>
        <name>heme</name>
        <dbReference type="ChEBI" id="CHEBI:30413"/>
        <label>2</label>
    </ligand>
    <ligandPart>
        <name>Fe</name>
        <dbReference type="ChEBI" id="CHEBI:18248"/>
    </ligandPart>
</feature>
<feature type="binding site" description="covalent" evidence="13">
    <location>
        <position position="73"/>
    </location>
    <ligand>
        <name>heme</name>
        <dbReference type="ChEBI" id="CHEBI:30413"/>
        <label>2</label>
    </ligand>
</feature>
<feature type="binding site" description="covalent" evidence="13">
    <location>
        <position position="153"/>
    </location>
    <ligand>
        <name>heme</name>
        <dbReference type="ChEBI" id="CHEBI:30413"/>
        <label>4</label>
    </ligand>
</feature>